<gene>
    <name evidence="3" type="ORF">O3M35_008988</name>
</gene>
<keyword evidence="1" id="KW-0802">TPR repeat</keyword>
<evidence type="ECO:0000259" key="2">
    <source>
        <dbReference type="Pfam" id="PF16669"/>
    </source>
</evidence>
<dbReference type="SMART" id="SM00028">
    <property type="entry name" value="TPR"/>
    <property type="match status" value="3"/>
</dbReference>
<dbReference type="Gene3D" id="1.25.40.10">
    <property type="entry name" value="Tetratricopeptide repeat domain"/>
    <property type="match status" value="1"/>
</dbReference>
<evidence type="ECO:0000313" key="4">
    <source>
        <dbReference type="Proteomes" id="UP001461498"/>
    </source>
</evidence>
<dbReference type="EMBL" id="JAPXFL010000006">
    <property type="protein sequence ID" value="KAK9504804.1"/>
    <property type="molecule type" value="Genomic_DNA"/>
</dbReference>
<dbReference type="Proteomes" id="UP001461498">
    <property type="component" value="Unassembled WGS sequence"/>
</dbReference>
<accession>A0AAW1D8B0</accession>
<dbReference type="Pfam" id="PF13181">
    <property type="entry name" value="TPR_8"/>
    <property type="match status" value="1"/>
</dbReference>
<feature type="domain" description="Tetratricopeptide repeat protein 5 OB fold" evidence="2">
    <location>
        <begin position="277"/>
        <end position="381"/>
    </location>
</feature>
<protein>
    <recommendedName>
        <fullName evidence="2">Tetratricopeptide repeat protein 5 OB fold domain-containing protein</fullName>
    </recommendedName>
</protein>
<dbReference type="SUPFAM" id="SSF48452">
    <property type="entry name" value="TPR-like"/>
    <property type="match status" value="1"/>
</dbReference>
<evidence type="ECO:0000313" key="3">
    <source>
        <dbReference type="EMBL" id="KAK9504804.1"/>
    </source>
</evidence>
<dbReference type="AlphaFoldDB" id="A0AAW1D8B0"/>
<comment type="caution">
    <text evidence="3">The sequence shown here is derived from an EMBL/GenBank/DDBJ whole genome shotgun (WGS) entry which is preliminary data.</text>
</comment>
<dbReference type="Gene3D" id="2.40.50.550">
    <property type="match status" value="1"/>
</dbReference>
<evidence type="ECO:0000256" key="1">
    <source>
        <dbReference type="PROSITE-ProRule" id="PRU00339"/>
    </source>
</evidence>
<dbReference type="InterPro" id="IPR019734">
    <property type="entry name" value="TPR_rpt"/>
</dbReference>
<dbReference type="InterPro" id="IPR038645">
    <property type="entry name" value="TTC5_OB_sf"/>
</dbReference>
<keyword evidence="4" id="KW-1185">Reference proteome</keyword>
<dbReference type="Pfam" id="PF16669">
    <property type="entry name" value="TTC5_OB"/>
    <property type="match status" value="1"/>
</dbReference>
<reference evidence="3 4" key="1">
    <citation type="submission" date="2022-12" db="EMBL/GenBank/DDBJ databases">
        <title>Chromosome-level genome assembly of true bugs.</title>
        <authorList>
            <person name="Ma L."/>
            <person name="Li H."/>
        </authorList>
    </citation>
    <scope>NUCLEOTIDE SEQUENCE [LARGE SCALE GENOMIC DNA]</scope>
    <source>
        <strain evidence="3">Lab_2022b</strain>
    </source>
</reference>
<name>A0AAW1D8B0_9HEMI</name>
<feature type="repeat" description="TPR" evidence="1">
    <location>
        <begin position="85"/>
        <end position="118"/>
    </location>
</feature>
<dbReference type="PROSITE" id="PS50005">
    <property type="entry name" value="TPR"/>
    <property type="match status" value="1"/>
</dbReference>
<dbReference type="InterPro" id="IPR032076">
    <property type="entry name" value="TTC5_OB"/>
</dbReference>
<sequence>MFTLSEKVKSLVKLKNEYKIFLVENLEEKLDKLLKDFLENEEILLKENSVEYWLRLGQLYCLTENQKSRSIEPLLKALKLDGNLTEALNELGENYWHNNDALKAQNYFEKALSNDPNVNRQEFLLKGIELAKEAVDLDVEDGISWTILGNSYLSAYFGIRQDKQFAKMALSAYKQAEILPNAEVNNDLFYNKAIVLKYLEMYEEVLQSIDKSLTIQSNWQPAVKLKDDLLKYLNNVSTLNSNKGKIKRKRIIEFQKELNEMQKERNFLEFKNDNLLAFSELKVGLNFSVIACGKVIWNLSQDESFPFTFGLMDFLGNSMVVTVYNLTPGKGFIVGDTVMIPKPFIIQTNFDYDNRNFNFTTIRVDKPNEMIVNKRKLPSSWCTAFLLLTTEKDSMND</sequence>
<organism evidence="3 4">
    <name type="scientific">Rhynocoris fuscipes</name>
    <dbReference type="NCBI Taxonomy" id="488301"/>
    <lineage>
        <taxon>Eukaryota</taxon>
        <taxon>Metazoa</taxon>
        <taxon>Ecdysozoa</taxon>
        <taxon>Arthropoda</taxon>
        <taxon>Hexapoda</taxon>
        <taxon>Insecta</taxon>
        <taxon>Pterygota</taxon>
        <taxon>Neoptera</taxon>
        <taxon>Paraneoptera</taxon>
        <taxon>Hemiptera</taxon>
        <taxon>Heteroptera</taxon>
        <taxon>Panheteroptera</taxon>
        <taxon>Cimicomorpha</taxon>
        <taxon>Reduviidae</taxon>
        <taxon>Harpactorinae</taxon>
        <taxon>Harpactorini</taxon>
        <taxon>Rhynocoris</taxon>
    </lineage>
</organism>
<dbReference type="InterPro" id="IPR011990">
    <property type="entry name" value="TPR-like_helical_dom_sf"/>
</dbReference>
<proteinExistence type="predicted"/>